<evidence type="ECO:0000313" key="2">
    <source>
        <dbReference type="EMBL" id="OMO93887.1"/>
    </source>
</evidence>
<evidence type="ECO:0000313" key="3">
    <source>
        <dbReference type="Proteomes" id="UP000188268"/>
    </source>
</evidence>
<gene>
    <name evidence="2" type="ORF">CCACVL1_06293</name>
</gene>
<feature type="region of interest" description="Disordered" evidence="1">
    <location>
        <begin position="1"/>
        <end position="22"/>
    </location>
</feature>
<dbReference type="AlphaFoldDB" id="A0A1R3JGE7"/>
<keyword evidence="3" id="KW-1185">Reference proteome</keyword>
<dbReference type="Proteomes" id="UP000188268">
    <property type="component" value="Unassembled WGS sequence"/>
</dbReference>
<protein>
    <submittedName>
        <fullName evidence="2">Uncharacterized protein</fullName>
    </submittedName>
</protein>
<name>A0A1R3JGE7_COCAP</name>
<accession>A0A1R3JGE7</accession>
<comment type="caution">
    <text evidence="2">The sequence shown here is derived from an EMBL/GenBank/DDBJ whole genome shotgun (WGS) entry which is preliminary data.</text>
</comment>
<sequence>MADVACPTGSTIKEELASNNGG</sequence>
<proteinExistence type="predicted"/>
<reference evidence="2 3" key="1">
    <citation type="submission" date="2013-09" db="EMBL/GenBank/DDBJ databases">
        <title>Corchorus capsularis genome sequencing.</title>
        <authorList>
            <person name="Alam M."/>
            <person name="Haque M.S."/>
            <person name="Islam M.S."/>
            <person name="Emdad E.M."/>
            <person name="Islam M.M."/>
            <person name="Ahmed B."/>
            <person name="Halim A."/>
            <person name="Hossen Q.M.M."/>
            <person name="Hossain M.Z."/>
            <person name="Ahmed R."/>
            <person name="Khan M.M."/>
            <person name="Islam R."/>
            <person name="Rashid M.M."/>
            <person name="Khan S.A."/>
            <person name="Rahman M.S."/>
            <person name="Alam M."/>
        </authorList>
    </citation>
    <scope>NUCLEOTIDE SEQUENCE [LARGE SCALE GENOMIC DNA]</scope>
    <source>
        <strain evidence="3">cv. CVL-1</strain>
        <tissue evidence="2">Whole seedling</tissue>
    </source>
</reference>
<organism evidence="2 3">
    <name type="scientific">Corchorus capsularis</name>
    <name type="common">Jute</name>
    <dbReference type="NCBI Taxonomy" id="210143"/>
    <lineage>
        <taxon>Eukaryota</taxon>
        <taxon>Viridiplantae</taxon>
        <taxon>Streptophyta</taxon>
        <taxon>Embryophyta</taxon>
        <taxon>Tracheophyta</taxon>
        <taxon>Spermatophyta</taxon>
        <taxon>Magnoliopsida</taxon>
        <taxon>eudicotyledons</taxon>
        <taxon>Gunneridae</taxon>
        <taxon>Pentapetalae</taxon>
        <taxon>rosids</taxon>
        <taxon>malvids</taxon>
        <taxon>Malvales</taxon>
        <taxon>Malvaceae</taxon>
        <taxon>Grewioideae</taxon>
        <taxon>Apeibeae</taxon>
        <taxon>Corchorus</taxon>
    </lineage>
</organism>
<evidence type="ECO:0000256" key="1">
    <source>
        <dbReference type="SAM" id="MobiDB-lite"/>
    </source>
</evidence>
<dbReference type="Gramene" id="OMO93887">
    <property type="protein sequence ID" value="OMO93887"/>
    <property type="gene ID" value="CCACVL1_06293"/>
</dbReference>
<dbReference type="EMBL" id="AWWV01008016">
    <property type="protein sequence ID" value="OMO93887.1"/>
    <property type="molecule type" value="Genomic_DNA"/>
</dbReference>